<proteinExistence type="predicted"/>
<evidence type="ECO:0000313" key="1">
    <source>
        <dbReference type="Proteomes" id="UP000887565"/>
    </source>
</evidence>
<protein>
    <submittedName>
        <fullName evidence="2">Uncharacterized protein</fullName>
    </submittedName>
</protein>
<sequence length="76" mass="9159">MIYWKKKIEGRENRLFSDVTFILLKGYSNRDAAFTATVGMYEQKNKERTLLNFITKKLSCFLHEWAFGHEFDFLDR</sequence>
<reference evidence="2" key="1">
    <citation type="submission" date="2022-11" db="UniProtKB">
        <authorList>
            <consortium name="WormBaseParasite"/>
        </authorList>
    </citation>
    <scope>IDENTIFICATION</scope>
</reference>
<organism evidence="1 2">
    <name type="scientific">Romanomermis culicivorax</name>
    <name type="common">Nematode worm</name>
    <dbReference type="NCBI Taxonomy" id="13658"/>
    <lineage>
        <taxon>Eukaryota</taxon>
        <taxon>Metazoa</taxon>
        <taxon>Ecdysozoa</taxon>
        <taxon>Nematoda</taxon>
        <taxon>Enoplea</taxon>
        <taxon>Dorylaimia</taxon>
        <taxon>Mermithida</taxon>
        <taxon>Mermithoidea</taxon>
        <taxon>Mermithidae</taxon>
        <taxon>Romanomermis</taxon>
    </lineage>
</organism>
<accession>A0A915JTN2</accession>
<keyword evidence="1" id="KW-1185">Reference proteome</keyword>
<dbReference type="AlphaFoldDB" id="A0A915JTN2"/>
<dbReference type="Proteomes" id="UP000887565">
    <property type="component" value="Unplaced"/>
</dbReference>
<dbReference type="WBParaSite" id="nRc.2.0.1.t29177-RA">
    <property type="protein sequence ID" value="nRc.2.0.1.t29177-RA"/>
    <property type="gene ID" value="nRc.2.0.1.g29177"/>
</dbReference>
<name>A0A915JTN2_ROMCU</name>
<evidence type="ECO:0000313" key="2">
    <source>
        <dbReference type="WBParaSite" id="nRc.2.0.1.t29177-RA"/>
    </source>
</evidence>